<feature type="domain" description="Integrase catalytic" evidence="1">
    <location>
        <begin position="127"/>
        <end position="255"/>
    </location>
</feature>
<protein>
    <submittedName>
        <fullName evidence="2">IS21 family transposase</fullName>
    </submittedName>
</protein>
<dbReference type="Gene3D" id="3.30.420.10">
    <property type="entry name" value="Ribonuclease H-like superfamily/Ribonuclease H"/>
    <property type="match status" value="1"/>
</dbReference>
<evidence type="ECO:0000259" key="1">
    <source>
        <dbReference type="PROSITE" id="PS50994"/>
    </source>
</evidence>
<dbReference type="PANTHER" id="PTHR35004">
    <property type="entry name" value="TRANSPOSASE RV3428C-RELATED"/>
    <property type="match status" value="1"/>
</dbReference>
<accession>A0ABW4HSW4</accession>
<dbReference type="NCBIfam" id="NF033546">
    <property type="entry name" value="transpos_IS21"/>
    <property type="match status" value="1"/>
</dbReference>
<keyword evidence="3" id="KW-1185">Reference proteome</keyword>
<name>A0ABW4HSW4_9BACI</name>
<dbReference type="SUPFAM" id="SSF53098">
    <property type="entry name" value="Ribonuclease H-like"/>
    <property type="match status" value="1"/>
</dbReference>
<comment type="caution">
    <text evidence="2">The sequence shown here is derived from an EMBL/GenBank/DDBJ whole genome shotgun (WGS) entry which is preliminary data.</text>
</comment>
<gene>
    <name evidence="2" type="primary">istA</name>
    <name evidence="2" type="ORF">ACFSBH_12395</name>
</gene>
<dbReference type="RefSeq" id="WP_379597786.1">
    <property type="nucleotide sequence ID" value="NZ_JBHUDE010000091.1"/>
</dbReference>
<dbReference type="EMBL" id="JBHUDE010000091">
    <property type="protein sequence ID" value="MFD1608446.1"/>
    <property type="molecule type" value="Genomic_DNA"/>
</dbReference>
<dbReference type="InterPro" id="IPR012337">
    <property type="entry name" value="RNaseH-like_sf"/>
</dbReference>
<evidence type="ECO:0000313" key="2">
    <source>
        <dbReference type="EMBL" id="MFD1608446.1"/>
    </source>
</evidence>
<proteinExistence type="predicted"/>
<dbReference type="InterPro" id="IPR036397">
    <property type="entry name" value="RNaseH_sf"/>
</dbReference>
<dbReference type="InterPro" id="IPR001584">
    <property type="entry name" value="Integrase_cat-core"/>
</dbReference>
<reference evidence="3" key="1">
    <citation type="journal article" date="2019" name="Int. J. Syst. Evol. Microbiol.">
        <title>The Global Catalogue of Microorganisms (GCM) 10K type strain sequencing project: providing services to taxonomists for standard genome sequencing and annotation.</title>
        <authorList>
            <consortium name="The Broad Institute Genomics Platform"/>
            <consortium name="The Broad Institute Genome Sequencing Center for Infectious Disease"/>
            <person name="Wu L."/>
            <person name="Ma J."/>
        </authorList>
    </citation>
    <scope>NUCLEOTIDE SEQUENCE [LARGE SCALE GENOMIC DNA]</scope>
    <source>
        <strain evidence="3">CGMCC 1.12376</strain>
    </source>
</reference>
<dbReference type="Proteomes" id="UP001597221">
    <property type="component" value="Unassembled WGS sequence"/>
</dbReference>
<dbReference type="Pfam" id="PF00665">
    <property type="entry name" value="rve"/>
    <property type="match status" value="1"/>
</dbReference>
<evidence type="ECO:0000313" key="3">
    <source>
        <dbReference type="Proteomes" id="UP001597221"/>
    </source>
</evidence>
<dbReference type="PROSITE" id="PS50994">
    <property type="entry name" value="INTEGRASE"/>
    <property type="match status" value="1"/>
</dbReference>
<organism evidence="2 3">
    <name type="scientific">Oceanobacillus luteolus</name>
    <dbReference type="NCBI Taxonomy" id="1274358"/>
    <lineage>
        <taxon>Bacteria</taxon>
        <taxon>Bacillati</taxon>
        <taxon>Bacillota</taxon>
        <taxon>Bacilli</taxon>
        <taxon>Bacillales</taxon>
        <taxon>Bacillaceae</taxon>
        <taxon>Oceanobacillus</taxon>
    </lineage>
</organism>
<dbReference type="PANTHER" id="PTHR35004:SF7">
    <property type="entry name" value="INTEGRASE PROTEIN"/>
    <property type="match status" value="1"/>
</dbReference>
<sequence>MLTMPEINSIKVLRNDKSLSVNEIARIHNINWRTAKKYADHEQIPNEKTTVKKGMMYEEKWGQIVIDWLLEDQKLKKKSRRKNNQLFSSLQEMGFPGSYRTVCNFIQEWREGRDNSEEEKFDKNYERLIHPPAEAQLDFGLMEAVKEGKYIDVHCLVMTLPFSNDAYAVPLPGENQECLFYGMKKMFKQLGGVPRKIRIDNMKTAVVKPRGRGNETEFTNEFMQFANFYGFEPQACNPYSGHEKGNVENKVGYIRYNFITPAPVIKDLQHLTELLEKHLIADRDRLHYEKHCTIHELVEEENQYLLAFPEEDYPVFKEKKAQANKYGEIVIDKVKVYVPQGYNYSQLTLITYWDSFKVISPHGEILLEDFRPYMQRGRKIPWDSILKSWLTKPRVVDYSRHAAYLPGRIAEYIKVTNHDIRKERMKWLLSLLSTHEMSEINEHFYELVAKQSMELQEPKDHPYDIDWAKYDLLQKFTNMAGEAQ</sequence>